<dbReference type="AlphaFoldDB" id="A0A816ARE2"/>
<accession>A0A816ARE2</accession>
<reference evidence="3" key="1">
    <citation type="submission" date="2021-02" db="EMBL/GenBank/DDBJ databases">
        <authorList>
            <person name="Nowell W R."/>
        </authorList>
    </citation>
    <scope>NUCLEOTIDE SEQUENCE</scope>
</reference>
<feature type="chain" id="PRO_5035688247" evidence="1">
    <location>
        <begin position="20"/>
        <end position="323"/>
    </location>
</feature>
<feature type="signal peptide" evidence="1">
    <location>
        <begin position="1"/>
        <end position="19"/>
    </location>
</feature>
<proteinExistence type="predicted"/>
<evidence type="ECO:0000313" key="3">
    <source>
        <dbReference type="EMBL" id="CAF1600991.1"/>
    </source>
</evidence>
<dbReference type="Proteomes" id="UP000663828">
    <property type="component" value="Unassembled WGS sequence"/>
</dbReference>
<dbReference type="EMBL" id="CAJNOR010006679">
    <property type="protein sequence ID" value="CAF1600991.1"/>
    <property type="molecule type" value="Genomic_DNA"/>
</dbReference>
<evidence type="ECO:0000256" key="1">
    <source>
        <dbReference type="SAM" id="SignalP"/>
    </source>
</evidence>
<evidence type="ECO:0000313" key="4">
    <source>
        <dbReference type="Proteomes" id="UP000663828"/>
    </source>
</evidence>
<gene>
    <name evidence="2" type="ORF">EDS130_LOCUS25072</name>
    <name evidence="3" type="ORF">XAT740_LOCUS47715</name>
</gene>
<keyword evidence="4" id="KW-1185">Reference proteome</keyword>
<evidence type="ECO:0000313" key="2">
    <source>
        <dbReference type="EMBL" id="CAF1195779.1"/>
    </source>
</evidence>
<comment type="caution">
    <text evidence="3">The sequence shown here is derived from an EMBL/GenBank/DDBJ whole genome shotgun (WGS) entry which is preliminary data.</text>
</comment>
<protein>
    <submittedName>
        <fullName evidence="3">Uncharacterized protein</fullName>
    </submittedName>
</protein>
<dbReference type="OrthoDB" id="9986151at2759"/>
<keyword evidence="1" id="KW-0732">Signal</keyword>
<name>A0A816ARE2_ADIRI</name>
<organism evidence="3 4">
    <name type="scientific">Adineta ricciae</name>
    <name type="common">Rotifer</name>
    <dbReference type="NCBI Taxonomy" id="249248"/>
    <lineage>
        <taxon>Eukaryota</taxon>
        <taxon>Metazoa</taxon>
        <taxon>Spiralia</taxon>
        <taxon>Gnathifera</taxon>
        <taxon>Rotifera</taxon>
        <taxon>Eurotatoria</taxon>
        <taxon>Bdelloidea</taxon>
        <taxon>Adinetida</taxon>
        <taxon>Adinetidae</taxon>
        <taxon>Adineta</taxon>
    </lineage>
</organism>
<sequence length="323" mass="36677">MIFVWVLLLFSGIYPNIQSLSCINLGYVANISINTFDRNVLEALLDGYEMDGNHSKCLVQMVVMHRGEQLDLKFSKMLQNEPISLNTVKFLTLVRYIDKDDTVAAHALTSACSNSDGCDKRFILDHVDWLIRIKFDEFFRITFQLLIPEDDALNRCHLVQCGHSFCGAMWTHVETDIKQSCSNLPRAQFQARNDFNVNTREETASYGFFCNYAQCNNLDIIKKLQDNVKENYDLLSLRNALGFRSESNEPITTASSTLNITFSQYLIETMSNVSSPMITNVSAKHMSASTLATTEANGCITWQFRRKNIIVSLAALIILLIVY</sequence>
<dbReference type="EMBL" id="CAJNOJ010000145">
    <property type="protein sequence ID" value="CAF1195779.1"/>
    <property type="molecule type" value="Genomic_DNA"/>
</dbReference>
<dbReference type="Proteomes" id="UP000663852">
    <property type="component" value="Unassembled WGS sequence"/>
</dbReference>